<evidence type="ECO:0000256" key="4">
    <source>
        <dbReference type="ARBA" id="ARBA00022833"/>
    </source>
</evidence>
<name>A0A9P5TUB3_GYMJU</name>
<dbReference type="OrthoDB" id="2148442at2759"/>
<comment type="cofactor">
    <cofactor evidence="1">
        <name>Zn(2+)</name>
        <dbReference type="ChEBI" id="CHEBI:29105"/>
    </cofactor>
</comment>
<dbReference type="InterPro" id="IPR045306">
    <property type="entry name" value="SDH-like"/>
</dbReference>
<dbReference type="SMART" id="SM00829">
    <property type="entry name" value="PKS_ER"/>
    <property type="match status" value="1"/>
</dbReference>
<dbReference type="InterPro" id="IPR013154">
    <property type="entry name" value="ADH-like_N"/>
</dbReference>
<evidence type="ECO:0000256" key="6">
    <source>
        <dbReference type="ARBA" id="ARBA00023027"/>
    </source>
</evidence>
<evidence type="ECO:0000256" key="2">
    <source>
        <dbReference type="ARBA" id="ARBA00008072"/>
    </source>
</evidence>
<dbReference type="GO" id="GO:0046872">
    <property type="term" value="F:metal ion binding"/>
    <property type="evidence" value="ECO:0007669"/>
    <property type="project" value="UniProtKB-KW"/>
</dbReference>
<evidence type="ECO:0000256" key="1">
    <source>
        <dbReference type="ARBA" id="ARBA00001947"/>
    </source>
</evidence>
<keyword evidence="6" id="KW-0520">NAD</keyword>
<comment type="caution">
    <text evidence="8">The sequence shown here is derived from an EMBL/GenBank/DDBJ whole genome shotgun (WGS) entry which is preliminary data.</text>
</comment>
<dbReference type="CDD" id="cd05285">
    <property type="entry name" value="sorbitol_DH"/>
    <property type="match status" value="1"/>
</dbReference>
<evidence type="ECO:0000256" key="5">
    <source>
        <dbReference type="ARBA" id="ARBA00023002"/>
    </source>
</evidence>
<organism evidence="8 9">
    <name type="scientific">Gymnopilus junonius</name>
    <name type="common">Spectacular rustgill mushroom</name>
    <name type="synonym">Gymnopilus spectabilis subsp. junonius</name>
    <dbReference type="NCBI Taxonomy" id="109634"/>
    <lineage>
        <taxon>Eukaryota</taxon>
        <taxon>Fungi</taxon>
        <taxon>Dikarya</taxon>
        <taxon>Basidiomycota</taxon>
        <taxon>Agaricomycotina</taxon>
        <taxon>Agaricomycetes</taxon>
        <taxon>Agaricomycetidae</taxon>
        <taxon>Agaricales</taxon>
        <taxon>Agaricineae</taxon>
        <taxon>Hymenogastraceae</taxon>
        <taxon>Gymnopilus</taxon>
    </lineage>
</organism>
<accession>A0A9P5TUB3</accession>
<dbReference type="Gene3D" id="3.90.180.10">
    <property type="entry name" value="Medium-chain alcohol dehydrogenases, catalytic domain"/>
    <property type="match status" value="1"/>
</dbReference>
<dbReference type="Proteomes" id="UP000724874">
    <property type="component" value="Unassembled WGS sequence"/>
</dbReference>
<dbReference type="AlphaFoldDB" id="A0A9P5TUB3"/>
<dbReference type="InterPro" id="IPR011032">
    <property type="entry name" value="GroES-like_sf"/>
</dbReference>
<dbReference type="Gene3D" id="3.40.50.720">
    <property type="entry name" value="NAD(P)-binding Rossmann-like Domain"/>
    <property type="match status" value="1"/>
</dbReference>
<evidence type="ECO:0000313" key="9">
    <source>
        <dbReference type="Proteomes" id="UP000724874"/>
    </source>
</evidence>
<dbReference type="PANTHER" id="PTHR43161:SF9">
    <property type="entry name" value="SORBITOL DEHYDROGENASE"/>
    <property type="match status" value="1"/>
</dbReference>
<proteinExistence type="inferred from homology"/>
<dbReference type="GO" id="GO:0003939">
    <property type="term" value="F:L-iditol 2-dehydrogenase (NAD+) activity"/>
    <property type="evidence" value="ECO:0007669"/>
    <property type="project" value="TreeGrafter"/>
</dbReference>
<dbReference type="Pfam" id="PF00107">
    <property type="entry name" value="ADH_zinc_N"/>
    <property type="match status" value="1"/>
</dbReference>
<dbReference type="EMBL" id="JADNYJ010000001">
    <property type="protein sequence ID" value="KAF8914010.1"/>
    <property type="molecule type" value="Genomic_DNA"/>
</dbReference>
<comment type="similarity">
    <text evidence="2">Belongs to the zinc-containing alcohol dehydrogenase family.</text>
</comment>
<gene>
    <name evidence="8" type="ORF">CPB84DRAFT_1669105</name>
</gene>
<reference evidence="8" key="1">
    <citation type="submission" date="2020-11" db="EMBL/GenBank/DDBJ databases">
        <authorList>
            <consortium name="DOE Joint Genome Institute"/>
            <person name="Ahrendt S."/>
            <person name="Riley R."/>
            <person name="Andreopoulos W."/>
            <person name="LaButti K."/>
            <person name="Pangilinan J."/>
            <person name="Ruiz-duenas F.J."/>
            <person name="Barrasa J.M."/>
            <person name="Sanchez-Garcia M."/>
            <person name="Camarero S."/>
            <person name="Miyauchi S."/>
            <person name="Serrano A."/>
            <person name="Linde D."/>
            <person name="Babiker R."/>
            <person name="Drula E."/>
            <person name="Ayuso-Fernandez I."/>
            <person name="Pacheco R."/>
            <person name="Padilla G."/>
            <person name="Ferreira P."/>
            <person name="Barriuso J."/>
            <person name="Kellner H."/>
            <person name="Castanera R."/>
            <person name="Alfaro M."/>
            <person name="Ramirez L."/>
            <person name="Pisabarro A.G."/>
            <person name="Kuo A."/>
            <person name="Tritt A."/>
            <person name="Lipzen A."/>
            <person name="He G."/>
            <person name="Yan M."/>
            <person name="Ng V."/>
            <person name="Cullen D."/>
            <person name="Martin F."/>
            <person name="Rosso M.-N."/>
            <person name="Henrissat B."/>
            <person name="Hibbett D."/>
            <person name="Martinez A.T."/>
            <person name="Grigoriev I.V."/>
        </authorList>
    </citation>
    <scope>NUCLEOTIDE SEQUENCE</scope>
    <source>
        <strain evidence="8">AH 44721</strain>
    </source>
</reference>
<keyword evidence="3" id="KW-0479">Metal-binding</keyword>
<feature type="domain" description="Enoyl reductase (ER)" evidence="7">
    <location>
        <begin position="11"/>
        <end position="372"/>
    </location>
</feature>
<dbReference type="Pfam" id="PF08240">
    <property type="entry name" value="ADH_N"/>
    <property type="match status" value="1"/>
</dbReference>
<dbReference type="PANTHER" id="PTHR43161">
    <property type="entry name" value="SORBITOL DEHYDROGENASE"/>
    <property type="match status" value="1"/>
</dbReference>
<dbReference type="InterPro" id="IPR020843">
    <property type="entry name" value="ER"/>
</dbReference>
<sequence>MATDNPSFVLRAVEDVAYEERPVPEIKGDEVLVAVKKTGICGSDVHYLVEGRIGDFVVEKPMVLGHESAGVVSRGKQILFIDVLVGPDVKHLKPGDRVAMEPGATCRLCDACKLGRYNLCPDIVFAATPPYDGTLARYYRLPADLAYPLPENVSLEDGAMMEPLAVGVHSVSNLGSFYANQTIAVFGCGPVGLLCMAVAKAIGASRIVAVDIVPARLEFAKIYIGAETYLPPKFENGESKIDYSRRNATLMKQQLDITDRGRNSIDLVIDASGAEVSIQTGFYVVKTGGTFVQVGMGNPNVTLNLSLLMTKELNYKGSFRYGPGDYPLAISLVASGKIDLKPLVTHRFKFEDAIVAFKATRAGKSEDGKGVIKAIISGPGED</sequence>
<keyword evidence="5" id="KW-0560">Oxidoreductase</keyword>
<dbReference type="InterPro" id="IPR013149">
    <property type="entry name" value="ADH-like_C"/>
</dbReference>
<dbReference type="InterPro" id="IPR036291">
    <property type="entry name" value="NAD(P)-bd_dom_sf"/>
</dbReference>
<protein>
    <submittedName>
        <fullName evidence="8">Xylitol dehydrogenase</fullName>
    </submittedName>
</protein>
<keyword evidence="4" id="KW-0862">Zinc</keyword>
<evidence type="ECO:0000256" key="3">
    <source>
        <dbReference type="ARBA" id="ARBA00022723"/>
    </source>
</evidence>
<dbReference type="FunFam" id="3.40.50.720:FF:000068">
    <property type="entry name" value="Sorbitol dehydrogenase"/>
    <property type="match status" value="1"/>
</dbReference>
<dbReference type="SUPFAM" id="SSF51735">
    <property type="entry name" value="NAD(P)-binding Rossmann-fold domains"/>
    <property type="match status" value="1"/>
</dbReference>
<keyword evidence="9" id="KW-1185">Reference proteome</keyword>
<dbReference type="GO" id="GO:0006062">
    <property type="term" value="P:sorbitol catabolic process"/>
    <property type="evidence" value="ECO:0007669"/>
    <property type="project" value="TreeGrafter"/>
</dbReference>
<evidence type="ECO:0000313" key="8">
    <source>
        <dbReference type="EMBL" id="KAF8914010.1"/>
    </source>
</evidence>
<dbReference type="SUPFAM" id="SSF50129">
    <property type="entry name" value="GroES-like"/>
    <property type="match status" value="1"/>
</dbReference>
<evidence type="ECO:0000259" key="7">
    <source>
        <dbReference type="SMART" id="SM00829"/>
    </source>
</evidence>